<dbReference type="GO" id="GO:0006388">
    <property type="term" value="P:tRNA splicing, via endonucleolytic cleavage and ligation"/>
    <property type="evidence" value="ECO:0007669"/>
    <property type="project" value="TreeGrafter"/>
</dbReference>
<evidence type="ECO:0000256" key="3">
    <source>
        <dbReference type="ARBA" id="ARBA00012007"/>
    </source>
</evidence>
<name>A0A1Y2FFG9_PROLT</name>
<reference evidence="7 8" key="1">
    <citation type="submission" date="2016-07" db="EMBL/GenBank/DDBJ databases">
        <title>Pervasive Adenine N6-methylation of Active Genes in Fungi.</title>
        <authorList>
            <consortium name="DOE Joint Genome Institute"/>
            <person name="Mondo S.J."/>
            <person name="Dannebaum R.O."/>
            <person name="Kuo R.C."/>
            <person name="Labutti K."/>
            <person name="Haridas S."/>
            <person name="Kuo A."/>
            <person name="Salamov A."/>
            <person name="Ahrendt S.R."/>
            <person name="Lipzen A."/>
            <person name="Sullivan W."/>
            <person name="Andreopoulos W.B."/>
            <person name="Clum A."/>
            <person name="Lindquist E."/>
            <person name="Daum C."/>
            <person name="Ramamoorthy G.K."/>
            <person name="Gryganskyi A."/>
            <person name="Culley D."/>
            <person name="Magnuson J.K."/>
            <person name="James T.Y."/>
            <person name="O'Malley M.A."/>
            <person name="Stajich J.E."/>
            <person name="Spatafora J.W."/>
            <person name="Visel A."/>
            <person name="Grigoriev I.V."/>
        </authorList>
    </citation>
    <scope>NUCLEOTIDE SEQUENCE [LARGE SCALE GENOMIC DNA]</scope>
    <source>
        <strain evidence="7 8">12-1054</strain>
    </source>
</reference>
<dbReference type="InterPro" id="IPR042081">
    <property type="entry name" value="RNA_2'-PTrans_C"/>
</dbReference>
<dbReference type="PANTHER" id="PTHR12684:SF2">
    <property type="entry name" value="TRNA 2'-PHOSPHOTRANSFERASE 1"/>
    <property type="match status" value="1"/>
</dbReference>
<evidence type="ECO:0000256" key="4">
    <source>
        <dbReference type="ARBA" id="ARBA00022679"/>
    </source>
</evidence>
<keyword evidence="8" id="KW-1185">Reference proteome</keyword>
<evidence type="ECO:0000256" key="5">
    <source>
        <dbReference type="ARBA" id="ARBA00023027"/>
    </source>
</evidence>
<dbReference type="STRING" id="56484.A0A1Y2FFG9"/>
<dbReference type="AlphaFoldDB" id="A0A1Y2FFG9"/>
<protein>
    <recommendedName>
        <fullName evidence="3">2'-phosphotransferase</fullName>
        <ecNumber evidence="3">2.7.1.160</ecNumber>
    </recommendedName>
</protein>
<proteinExistence type="inferred from homology"/>
<dbReference type="InterPro" id="IPR042080">
    <property type="entry name" value="RNA_2'-PTrans_N"/>
</dbReference>
<dbReference type="EC" id="2.7.1.160" evidence="3"/>
<dbReference type="Pfam" id="PF01885">
    <property type="entry name" value="PTS_2-RNA"/>
    <property type="match status" value="1"/>
</dbReference>
<evidence type="ECO:0000256" key="1">
    <source>
        <dbReference type="ARBA" id="ARBA00003343"/>
    </source>
</evidence>
<keyword evidence="4 7" id="KW-0808">Transferase</keyword>
<keyword evidence="5" id="KW-0520">NAD</keyword>
<accession>A0A1Y2FFG9</accession>
<dbReference type="Gene3D" id="3.20.170.30">
    <property type="match status" value="1"/>
</dbReference>
<comment type="catalytic activity">
    <reaction evidence="6">
        <text>2'-phospho-[ligated tRNA] + NAD(+) = mature tRNA + ADP-alpha-D-ribose 1'',2''-cyclic phosphate + nicotinamide</text>
        <dbReference type="Rhea" id="RHEA:23324"/>
        <dbReference type="Rhea" id="RHEA-COMP:11106"/>
        <dbReference type="Rhea" id="RHEA-COMP:11107"/>
        <dbReference type="ChEBI" id="CHEBI:17154"/>
        <dbReference type="ChEBI" id="CHEBI:57540"/>
        <dbReference type="ChEBI" id="CHEBI:76596"/>
        <dbReference type="ChEBI" id="CHEBI:82883"/>
        <dbReference type="ChEBI" id="CHEBI:85027"/>
        <dbReference type="EC" id="2.7.1.160"/>
    </reaction>
</comment>
<dbReference type="GO" id="GO:0000215">
    <property type="term" value="F:tRNA 2'-phosphotransferase activity"/>
    <property type="evidence" value="ECO:0007669"/>
    <property type="project" value="UniProtKB-EC"/>
</dbReference>
<dbReference type="OMA" id="RHGASQM"/>
<gene>
    <name evidence="7" type="ORF">BCR37DRAFT_347211</name>
</gene>
<evidence type="ECO:0000256" key="2">
    <source>
        <dbReference type="ARBA" id="ARBA00009836"/>
    </source>
</evidence>
<evidence type="ECO:0000313" key="7">
    <source>
        <dbReference type="EMBL" id="ORY82669.1"/>
    </source>
</evidence>
<dbReference type="GeneID" id="63784353"/>
<comment type="function">
    <text evidence="1">Catalyzes the last step of tRNA splicing, the transfer of the splice junction 2'-phosphate from ligated tRNA to NAD to produce ADP-ribose 1''-2'' cyclic phosphate.</text>
</comment>
<evidence type="ECO:0000313" key="8">
    <source>
        <dbReference type="Proteomes" id="UP000193685"/>
    </source>
</evidence>
<comment type="similarity">
    <text evidence="2">Belongs to the KptA/TPT1 family.</text>
</comment>
<dbReference type="EMBL" id="MCFI01000009">
    <property type="protein sequence ID" value="ORY82669.1"/>
    <property type="molecule type" value="Genomic_DNA"/>
</dbReference>
<evidence type="ECO:0000256" key="6">
    <source>
        <dbReference type="ARBA" id="ARBA00047949"/>
    </source>
</evidence>
<dbReference type="OrthoDB" id="419694at2759"/>
<dbReference type="RefSeq" id="XP_040725540.1">
    <property type="nucleotide sequence ID" value="XM_040867754.1"/>
</dbReference>
<organism evidence="7 8">
    <name type="scientific">Protomyces lactucae-debilis</name>
    <dbReference type="NCBI Taxonomy" id="2754530"/>
    <lineage>
        <taxon>Eukaryota</taxon>
        <taxon>Fungi</taxon>
        <taxon>Dikarya</taxon>
        <taxon>Ascomycota</taxon>
        <taxon>Taphrinomycotina</taxon>
        <taxon>Taphrinomycetes</taxon>
        <taxon>Taphrinales</taxon>
        <taxon>Protomycetaceae</taxon>
        <taxon>Protomyces</taxon>
    </lineage>
</organism>
<comment type="caution">
    <text evidence="7">The sequence shown here is derived from an EMBL/GenBank/DDBJ whole genome shotgun (WGS) entry which is preliminary data.</text>
</comment>
<dbReference type="SUPFAM" id="SSF56399">
    <property type="entry name" value="ADP-ribosylation"/>
    <property type="match status" value="1"/>
</dbReference>
<dbReference type="Proteomes" id="UP000193685">
    <property type="component" value="Unassembled WGS sequence"/>
</dbReference>
<dbReference type="InterPro" id="IPR002745">
    <property type="entry name" value="Ptrans_KptA/Tpt1"/>
</dbReference>
<sequence length="212" mass="23376">MNSKQRTELSRALSRMLRHNAANEGLAVRSDGYISVAAILARPKLKKFQATQAKIEEVVALDNKSRYAMQQIDGVLFIRANQGHSIQVDDLELEKIQDATRFPVVLHGTNETALKLIQESGGLSKMKRNHIHLATGKFGDEGVTSGVRKDCTVFIYVDMAKAMADGILFYKSANGVILTAGIDGILADKYFSKVEQSEDKSTNEAEPSKKDF</sequence>
<dbReference type="PANTHER" id="PTHR12684">
    <property type="entry name" value="PUTATIVE PHOSPHOTRANSFERASE"/>
    <property type="match status" value="1"/>
</dbReference>
<dbReference type="Gene3D" id="1.10.10.970">
    <property type="entry name" value="RNA 2'-phosphotransferase, Tpt1/KptA family, N-terminal domain"/>
    <property type="match status" value="1"/>
</dbReference>